<evidence type="ECO:0000313" key="2">
    <source>
        <dbReference type="EMBL" id="ORO75061.1"/>
    </source>
</evidence>
<organism evidence="2 3">
    <name type="scientific">Streptococcus oralis subsp. oralis</name>
    <dbReference type="NCBI Taxonomy" id="1891914"/>
    <lineage>
        <taxon>Bacteria</taxon>
        <taxon>Bacillati</taxon>
        <taxon>Bacillota</taxon>
        <taxon>Bacilli</taxon>
        <taxon>Lactobacillales</taxon>
        <taxon>Streptococcaceae</taxon>
        <taxon>Streptococcus</taxon>
    </lineage>
</organism>
<feature type="non-terminal residue" evidence="2">
    <location>
        <position position="1"/>
    </location>
</feature>
<feature type="region of interest" description="Disordered" evidence="1">
    <location>
        <begin position="139"/>
        <end position="186"/>
    </location>
</feature>
<evidence type="ECO:0000256" key="1">
    <source>
        <dbReference type="SAM" id="MobiDB-lite"/>
    </source>
</evidence>
<feature type="compositionally biased region" description="Basic and acidic residues" evidence="1">
    <location>
        <begin position="171"/>
        <end position="186"/>
    </location>
</feature>
<dbReference type="NCBIfam" id="TIGR04226">
    <property type="entry name" value="RrgB_K2N_iso_D2"/>
    <property type="match status" value="1"/>
</dbReference>
<name>A0ABD6RKY4_STROR</name>
<dbReference type="InterPro" id="IPR026466">
    <property type="entry name" value="Fim_isopep_form_D2_dom"/>
</dbReference>
<evidence type="ECO:0000313" key="3">
    <source>
        <dbReference type="Proteomes" id="UP000193111"/>
    </source>
</evidence>
<proteinExistence type="predicted"/>
<protein>
    <recommendedName>
        <fullName evidence="4">Isopeptide-forming domain-containing fimbrial protein</fullName>
    </recommendedName>
</protein>
<dbReference type="Proteomes" id="UP000193111">
    <property type="component" value="Unassembled WGS sequence"/>
</dbReference>
<feature type="compositionally biased region" description="Basic and acidic residues" evidence="1">
    <location>
        <begin position="22"/>
        <end position="37"/>
    </location>
</feature>
<gene>
    <name evidence="2" type="ORF">B7711_00260</name>
</gene>
<reference evidence="2 3" key="1">
    <citation type="journal article" date="2016" name="Eur. J. Clin. Microbiol. Infect. Dis.">
        <title>Whole genome sequencing as a tool for phylogenetic analysis of clinical strains of Mitis group streptococci.</title>
        <authorList>
            <person name="Rasmussen L.H."/>
            <person name="Dargis R."/>
            <person name="Hojholt K."/>
            <person name="Christensen J.J."/>
            <person name="Skovgaard O."/>
            <person name="Justesen U.S."/>
            <person name="Rosenvinge F.S."/>
            <person name="Moser C."/>
            <person name="Lukjancenko O."/>
            <person name="Rasmussen S."/>
            <person name="Nielsen X.C."/>
        </authorList>
    </citation>
    <scope>NUCLEOTIDE SEQUENCE [LARGE SCALE GENOMIC DNA]</scope>
    <source>
        <strain evidence="2 3">RH_5486_10</strain>
    </source>
</reference>
<sequence length="200" mass="21869">HNPKYHKDSNEVPVTPPTPDEPEIKKDVNGKESETLDKRDQVFTYNVKTSVAQDATAFSVTDKIEDVLEFAGKSSATLNGQALDASQIKVEGQTITLTLTEDQVKANGGQAVELTFDAKIKAGANLSAYVKEDGRTQIPNKASYDASFPHKPGFTKDSNEVPVTPPTPEEPEIKKDVNGKESETLDKRDQVFTYNVKTSV</sequence>
<dbReference type="Gene3D" id="2.60.40.740">
    <property type="match status" value="1"/>
</dbReference>
<accession>A0ABD6RKY4</accession>
<dbReference type="EMBL" id="NCUU01000016">
    <property type="protein sequence ID" value="ORO75061.1"/>
    <property type="molecule type" value="Genomic_DNA"/>
</dbReference>
<feature type="compositionally biased region" description="Basic and acidic residues" evidence="1">
    <location>
        <begin position="1"/>
        <end position="10"/>
    </location>
</feature>
<comment type="caution">
    <text evidence="2">The sequence shown here is derived from an EMBL/GenBank/DDBJ whole genome shotgun (WGS) entry which is preliminary data.</text>
</comment>
<feature type="region of interest" description="Disordered" evidence="1">
    <location>
        <begin position="1"/>
        <end position="37"/>
    </location>
</feature>
<dbReference type="RefSeq" id="WP_142357803.1">
    <property type="nucleotide sequence ID" value="NZ_NCUU01000016.1"/>
</dbReference>
<dbReference type="AlphaFoldDB" id="A0ABD6RKY4"/>
<evidence type="ECO:0008006" key="4">
    <source>
        <dbReference type="Google" id="ProtNLM"/>
    </source>
</evidence>
<feature type="non-terminal residue" evidence="2">
    <location>
        <position position="200"/>
    </location>
</feature>